<dbReference type="EMBL" id="CP146240">
    <property type="protein sequence ID" value="WWS85373.1"/>
    <property type="molecule type" value="Genomic_DNA"/>
</dbReference>
<gene>
    <name evidence="1" type="ORF">V8Z62_03895</name>
</gene>
<reference evidence="1 2" key="1">
    <citation type="submission" date="2024-02" db="EMBL/GenBank/DDBJ databases">
        <authorList>
            <person name="Alasadi S."/>
            <person name="Hussein S.A."/>
        </authorList>
    </citation>
    <scope>NUCLEOTIDE SEQUENCE [LARGE SCALE GENOMIC DNA]</scope>
    <source>
        <strain evidence="1 2">GJ_SRA_44_2022</strain>
    </source>
</reference>
<protein>
    <submittedName>
        <fullName evidence="1">Extracellular solute-binding protein</fullName>
    </submittedName>
</protein>
<dbReference type="RefSeq" id="WP_126894143.1">
    <property type="nucleotide sequence ID" value="NZ_CP146240.1"/>
</dbReference>
<sequence length="441" mass="46222">MSENTTVSRRQLLQFAGLGAAGLLLAGCMPSGGGSGSPSSSPGAGLGAGDFTATDFSFSSWSLTEEAAAPATRALLDGYKKTNDVGITEVSFPYNEYFKQLMLQVRGGQFTGAAHVDVAWLASLAALGKLEDVSALTKGRGYTASSLEATQLDGKQYAFPWTIGAIGLITNSELLKKAGISTFPTTVDDFEAALKKLKALGGGLIPYAASTKAAQLKDVLIWMQTFGSDLVKDGKVTIGDDASIEAVTWYKSLYDQGLIAADVDRFDARSLFSQGRAAIYDDAPVGRASVTQDSPDPDLASKLVPESRPVLKKGDIPRALVWGGAIAIVGGGSGDSTRTAADFGQWATSDLKAVLGDYELRGLPPVTEEAQASKEVASDAFGSRFAEKITATATTNPFWQYPQYAQIETVIADRVQAVLVGQQSAKDAMAQAGDQAQKLLG</sequence>
<dbReference type="PANTHER" id="PTHR43649:SF12">
    <property type="entry name" value="DIACETYLCHITOBIOSE BINDING PROTEIN DASA"/>
    <property type="match status" value="1"/>
</dbReference>
<accession>A0ABZ2HVD8</accession>
<dbReference type="PANTHER" id="PTHR43649">
    <property type="entry name" value="ARABINOSE-BINDING PROTEIN-RELATED"/>
    <property type="match status" value="1"/>
</dbReference>
<dbReference type="InterPro" id="IPR050490">
    <property type="entry name" value="Bact_solute-bd_prot1"/>
</dbReference>
<dbReference type="SUPFAM" id="SSF53850">
    <property type="entry name" value="Periplasmic binding protein-like II"/>
    <property type="match status" value="1"/>
</dbReference>
<dbReference type="Pfam" id="PF13416">
    <property type="entry name" value="SBP_bac_8"/>
    <property type="match status" value="1"/>
</dbReference>
<evidence type="ECO:0000313" key="2">
    <source>
        <dbReference type="Proteomes" id="UP001377573"/>
    </source>
</evidence>
<proteinExistence type="predicted"/>
<dbReference type="Gene3D" id="3.40.190.10">
    <property type="entry name" value="Periplasmic binding protein-like II"/>
    <property type="match status" value="1"/>
</dbReference>
<keyword evidence="2" id="KW-1185">Reference proteome</keyword>
<name>A0ABZ2HVD8_9MICO</name>
<dbReference type="InterPro" id="IPR006311">
    <property type="entry name" value="TAT_signal"/>
</dbReference>
<dbReference type="PROSITE" id="PS51318">
    <property type="entry name" value="TAT"/>
    <property type="match status" value="1"/>
</dbReference>
<dbReference type="InterPro" id="IPR006059">
    <property type="entry name" value="SBP"/>
</dbReference>
<evidence type="ECO:0000313" key="1">
    <source>
        <dbReference type="EMBL" id="WWS85373.1"/>
    </source>
</evidence>
<organism evidence="1 2">
    <name type="scientific">Microbacterium paraoxydans</name>
    <dbReference type="NCBI Taxonomy" id="199592"/>
    <lineage>
        <taxon>Bacteria</taxon>
        <taxon>Bacillati</taxon>
        <taxon>Actinomycetota</taxon>
        <taxon>Actinomycetes</taxon>
        <taxon>Micrococcales</taxon>
        <taxon>Microbacteriaceae</taxon>
        <taxon>Microbacterium</taxon>
    </lineage>
</organism>
<dbReference type="Proteomes" id="UP001377573">
    <property type="component" value="Chromosome"/>
</dbReference>